<name>A0A7G9GYQ4_9FUSO</name>
<evidence type="ECO:0000256" key="3">
    <source>
        <dbReference type="ARBA" id="ARBA00022989"/>
    </source>
</evidence>
<dbReference type="InterPro" id="IPR006153">
    <property type="entry name" value="Cation/H_exchanger_TM"/>
</dbReference>
<proteinExistence type="predicted"/>
<dbReference type="GO" id="GO:0016020">
    <property type="term" value="C:membrane"/>
    <property type="evidence" value="ECO:0007669"/>
    <property type="project" value="UniProtKB-SubCell"/>
</dbReference>
<evidence type="ECO:0000256" key="1">
    <source>
        <dbReference type="ARBA" id="ARBA00004141"/>
    </source>
</evidence>
<dbReference type="Gene3D" id="1.20.1530.20">
    <property type="match status" value="1"/>
</dbReference>
<feature type="transmembrane region" description="Helical" evidence="5">
    <location>
        <begin position="360"/>
        <end position="381"/>
    </location>
</feature>
<organism evidence="7 8">
    <name type="scientific">Fusobacterium hominis</name>
    <dbReference type="NCBI Taxonomy" id="2764326"/>
    <lineage>
        <taxon>Bacteria</taxon>
        <taxon>Fusobacteriati</taxon>
        <taxon>Fusobacteriota</taxon>
        <taxon>Fusobacteriia</taxon>
        <taxon>Fusobacteriales</taxon>
        <taxon>Fusobacteriaceae</taxon>
        <taxon>Fusobacterium</taxon>
    </lineage>
</organism>
<feature type="transmembrane region" description="Helical" evidence="5">
    <location>
        <begin position="84"/>
        <end position="103"/>
    </location>
</feature>
<evidence type="ECO:0000256" key="4">
    <source>
        <dbReference type="ARBA" id="ARBA00023136"/>
    </source>
</evidence>
<dbReference type="AlphaFoldDB" id="A0A7G9GYQ4"/>
<keyword evidence="2 5" id="KW-0812">Transmembrane</keyword>
<feature type="transmembrane region" description="Helical" evidence="5">
    <location>
        <begin position="275"/>
        <end position="293"/>
    </location>
</feature>
<dbReference type="PANTHER" id="PTHR31102:SF1">
    <property type="entry name" value="CATION_H+ EXCHANGER DOMAIN-CONTAINING PROTEIN"/>
    <property type="match status" value="1"/>
</dbReference>
<feature type="transmembrane region" description="Helical" evidence="5">
    <location>
        <begin position="30"/>
        <end position="50"/>
    </location>
</feature>
<feature type="transmembrane region" description="Helical" evidence="5">
    <location>
        <begin position="109"/>
        <end position="130"/>
    </location>
</feature>
<dbReference type="GO" id="GO:0015297">
    <property type="term" value="F:antiporter activity"/>
    <property type="evidence" value="ECO:0007669"/>
    <property type="project" value="InterPro"/>
</dbReference>
<dbReference type="InterPro" id="IPR051843">
    <property type="entry name" value="CPA1_transporter"/>
</dbReference>
<feature type="transmembrane region" description="Helical" evidence="5">
    <location>
        <begin position="190"/>
        <end position="209"/>
    </location>
</feature>
<comment type="subcellular location">
    <subcellularLocation>
        <location evidence="1">Membrane</location>
        <topology evidence="1">Multi-pass membrane protein</topology>
    </subcellularLocation>
</comment>
<keyword evidence="4 5" id="KW-0472">Membrane</keyword>
<keyword evidence="8" id="KW-1185">Reference proteome</keyword>
<keyword evidence="3 5" id="KW-1133">Transmembrane helix</keyword>
<feature type="domain" description="Cation/H+ exchanger transmembrane" evidence="6">
    <location>
        <begin position="10"/>
        <end position="384"/>
    </location>
</feature>
<evidence type="ECO:0000313" key="7">
    <source>
        <dbReference type="EMBL" id="QNM15936.1"/>
    </source>
</evidence>
<gene>
    <name evidence="7" type="ORF">H9Q81_03625</name>
</gene>
<evidence type="ECO:0000313" key="8">
    <source>
        <dbReference type="Proteomes" id="UP000515913"/>
    </source>
</evidence>
<protein>
    <submittedName>
        <fullName evidence="7">Cation:proton antiporter</fullName>
    </submittedName>
</protein>
<dbReference type="InterPro" id="IPR038770">
    <property type="entry name" value="Na+/solute_symporter_sf"/>
</dbReference>
<evidence type="ECO:0000259" key="6">
    <source>
        <dbReference type="Pfam" id="PF00999"/>
    </source>
</evidence>
<accession>A0A7G9GYQ4</accession>
<dbReference type="Pfam" id="PF00999">
    <property type="entry name" value="Na_H_Exchanger"/>
    <property type="match status" value="1"/>
</dbReference>
<dbReference type="Proteomes" id="UP000515913">
    <property type="component" value="Chromosome"/>
</dbReference>
<evidence type="ECO:0000256" key="5">
    <source>
        <dbReference type="SAM" id="Phobius"/>
    </source>
</evidence>
<feature type="transmembrane region" description="Helical" evidence="5">
    <location>
        <begin position="238"/>
        <end position="255"/>
    </location>
</feature>
<dbReference type="PANTHER" id="PTHR31102">
    <property type="match status" value="1"/>
</dbReference>
<reference evidence="7 8" key="1">
    <citation type="submission" date="2020-08" db="EMBL/GenBank/DDBJ databases">
        <authorList>
            <person name="Liu C."/>
            <person name="Sun Q."/>
        </authorList>
    </citation>
    <scope>NUCLEOTIDE SEQUENCE [LARGE SCALE GENOMIC DNA]</scope>
    <source>
        <strain evidence="7 8">NSJ-57</strain>
    </source>
</reference>
<feature type="transmembrane region" description="Helical" evidence="5">
    <location>
        <begin position="332"/>
        <end position="354"/>
    </location>
</feature>
<feature type="transmembrane region" description="Helical" evidence="5">
    <location>
        <begin position="299"/>
        <end position="320"/>
    </location>
</feature>
<feature type="transmembrane region" description="Helical" evidence="5">
    <location>
        <begin position="216"/>
        <end position="232"/>
    </location>
</feature>
<feature type="transmembrane region" description="Helical" evidence="5">
    <location>
        <begin position="150"/>
        <end position="170"/>
    </location>
</feature>
<dbReference type="GO" id="GO:1902600">
    <property type="term" value="P:proton transmembrane transport"/>
    <property type="evidence" value="ECO:0007669"/>
    <property type="project" value="InterPro"/>
</dbReference>
<dbReference type="RefSeq" id="WP_187423163.1">
    <property type="nucleotide sequence ID" value="NZ_CP060637.1"/>
</dbReference>
<evidence type="ECO:0000256" key="2">
    <source>
        <dbReference type="ARBA" id="ARBA00022692"/>
    </source>
</evidence>
<dbReference type="KEGG" id="fho:H9Q81_03625"/>
<sequence length="391" mass="42011">MLFSLALILLLGMLLGSIFSKLKLPPLLGMLITGIVLGPYVLNLISPSLLNISADIRKIALIIILTRAGLNLDIKDLKKVGRPAFFMCFLPAVCEIIATIFIAPKIFKISLIEAGILGSVLAAVSPAVIVPTMLKIMSKGYGIKKSIPQLILAGASVDDVFVIVIFSAFLELGKGGNIILTDLFKIPTSIFTGIFGGVIVGLLLVKFFNYLHIRDSAKVIIILSISFILVTIEQHINSAFGFSGLLAIMAIGGTIKKYKNNLAQRLALKYSKLWVGAEICLFVLVGATVNIHYLKNAGFLGIILILLVLLFRIIGVGISLIKTNLNWKERIFTMIAYTPKATVQAAIGGIPLALGLSCGNLVLTIAVLSIVFTAPIGAFAIEHLYKKLLAK</sequence>
<dbReference type="EMBL" id="CP060637">
    <property type="protein sequence ID" value="QNM15936.1"/>
    <property type="molecule type" value="Genomic_DNA"/>
</dbReference>